<dbReference type="EMBL" id="JAULSY010000021">
    <property type="protein sequence ID" value="KAK0671487.1"/>
    <property type="molecule type" value="Genomic_DNA"/>
</dbReference>
<reference evidence="2" key="1">
    <citation type="submission" date="2023-06" db="EMBL/GenBank/DDBJ databases">
        <title>Genome-scale phylogeny and comparative genomics of the fungal order Sordariales.</title>
        <authorList>
            <consortium name="Lawrence Berkeley National Laboratory"/>
            <person name="Hensen N."/>
            <person name="Bonometti L."/>
            <person name="Westerberg I."/>
            <person name="Brannstrom I.O."/>
            <person name="Guillou S."/>
            <person name="Cros-Aarteil S."/>
            <person name="Calhoun S."/>
            <person name="Haridas S."/>
            <person name="Kuo A."/>
            <person name="Mondo S."/>
            <person name="Pangilinan J."/>
            <person name="Riley R."/>
            <person name="Labutti K."/>
            <person name="Andreopoulos B."/>
            <person name="Lipzen A."/>
            <person name="Chen C."/>
            <person name="Yanf M."/>
            <person name="Daum C."/>
            <person name="Ng V."/>
            <person name="Clum A."/>
            <person name="Steindorff A."/>
            <person name="Ohm R."/>
            <person name="Martin F."/>
            <person name="Silar P."/>
            <person name="Natvig D."/>
            <person name="Lalanne C."/>
            <person name="Gautier V."/>
            <person name="Ament-Velasquez S.L."/>
            <person name="Kruys A."/>
            <person name="Hutchinson M.I."/>
            <person name="Powell A.J."/>
            <person name="Barry K."/>
            <person name="Miller A.N."/>
            <person name="Grigoriev I.V."/>
            <person name="Debuchy R."/>
            <person name="Gladieux P."/>
            <person name="Thoren M.H."/>
            <person name="Johannesson H."/>
        </authorList>
    </citation>
    <scope>NUCLEOTIDE SEQUENCE</scope>
    <source>
        <strain evidence="2">CBS 307.81</strain>
    </source>
</reference>
<keyword evidence="3" id="KW-1185">Reference proteome</keyword>
<protein>
    <submittedName>
        <fullName evidence="2">Uncharacterized protein</fullName>
    </submittedName>
</protein>
<feature type="compositionally biased region" description="Low complexity" evidence="1">
    <location>
        <begin position="245"/>
        <end position="258"/>
    </location>
</feature>
<feature type="region of interest" description="Disordered" evidence="1">
    <location>
        <begin position="402"/>
        <end position="466"/>
    </location>
</feature>
<feature type="compositionally biased region" description="Basic and acidic residues" evidence="1">
    <location>
        <begin position="421"/>
        <end position="459"/>
    </location>
</feature>
<comment type="caution">
    <text evidence="2">The sequence shown here is derived from an EMBL/GenBank/DDBJ whole genome shotgun (WGS) entry which is preliminary data.</text>
</comment>
<proteinExistence type="predicted"/>
<organism evidence="2 3">
    <name type="scientific">Cercophora samala</name>
    <dbReference type="NCBI Taxonomy" id="330535"/>
    <lineage>
        <taxon>Eukaryota</taxon>
        <taxon>Fungi</taxon>
        <taxon>Dikarya</taxon>
        <taxon>Ascomycota</taxon>
        <taxon>Pezizomycotina</taxon>
        <taxon>Sordariomycetes</taxon>
        <taxon>Sordariomycetidae</taxon>
        <taxon>Sordariales</taxon>
        <taxon>Lasiosphaeriaceae</taxon>
        <taxon>Cercophora</taxon>
    </lineage>
</organism>
<dbReference type="AlphaFoldDB" id="A0AA39ZI63"/>
<feature type="region of interest" description="Disordered" evidence="1">
    <location>
        <begin position="1"/>
        <end position="37"/>
    </location>
</feature>
<feature type="region of interest" description="Disordered" evidence="1">
    <location>
        <begin position="215"/>
        <end position="280"/>
    </location>
</feature>
<name>A0AA39ZI63_9PEZI</name>
<feature type="compositionally biased region" description="Polar residues" evidence="1">
    <location>
        <begin position="264"/>
        <end position="279"/>
    </location>
</feature>
<gene>
    <name evidence="2" type="ORF">QBC41DRAFT_386150</name>
</gene>
<evidence type="ECO:0000313" key="2">
    <source>
        <dbReference type="EMBL" id="KAK0671487.1"/>
    </source>
</evidence>
<accession>A0AA39ZI63</accession>
<dbReference type="Proteomes" id="UP001174997">
    <property type="component" value="Unassembled WGS sequence"/>
</dbReference>
<evidence type="ECO:0000313" key="3">
    <source>
        <dbReference type="Proteomes" id="UP001174997"/>
    </source>
</evidence>
<sequence length="466" mass="52869">MSSSESDQSPYHFYDDPWSPPMPTSSSWESRPTDLSSSADREAYFFGSYVNTEEYNRASSTLEYALPDPRITFDDEHPARFDHPAKDEDLIHERRSSHDVGYALGDDIPSLNDLGSSSAFLSPPAFYNSSKLGSRGLEEEPQHDSYGDLLDLEFSRLKLAELDHDCGYQQEGCFGVGTWAKEEQDVPGVRTPRNEAIPNMYDMYQYKGDNYVLSQFDEPHHNIPGRSKRRHFPPQTSKPPKKSSSRTSKTTKPSTSHSAKIARSSAQHDQGAPHSSSSEFPRDKYDAWIYLTPPAQMSSSTSTIPARARYDTANFLGPIIKTELAYELGFDKNLPLEDRKRTSFMPSGLAQSYQTMGTITLFVQTNPHESFAPEGIDFHMFDAVLQGYPYDVLLPFSMMPGNQGASHHSDSVPGVAATQGEKYKMTDETEEERRERLRIQQEEAERLERERQERREAARQARKQRK</sequence>
<evidence type="ECO:0000256" key="1">
    <source>
        <dbReference type="SAM" id="MobiDB-lite"/>
    </source>
</evidence>